<evidence type="ECO:0000256" key="1">
    <source>
        <dbReference type="ARBA" id="ARBA00004236"/>
    </source>
</evidence>
<dbReference type="InterPro" id="IPR027417">
    <property type="entry name" value="P-loop_NTPase"/>
</dbReference>
<evidence type="ECO:0000256" key="6">
    <source>
        <dbReference type="ARBA" id="ARBA00022967"/>
    </source>
</evidence>
<dbReference type="InterPro" id="IPR003593">
    <property type="entry name" value="AAA+_ATPase"/>
</dbReference>
<dbReference type="Pfam" id="PF00005">
    <property type="entry name" value="ABC_tran"/>
    <property type="match status" value="1"/>
</dbReference>
<dbReference type="CDD" id="cd03230">
    <property type="entry name" value="ABC_DR_subfamily_A"/>
    <property type="match status" value="1"/>
</dbReference>
<keyword evidence="4" id="KW-0547">Nucleotide-binding</keyword>
<evidence type="ECO:0000313" key="9">
    <source>
        <dbReference type="EMBL" id="MBB2184435.1"/>
    </source>
</evidence>
<dbReference type="PANTHER" id="PTHR42711:SF13">
    <property type="entry name" value="ABC TRANSPORTER, ATP-BINDING PROTEIN"/>
    <property type="match status" value="1"/>
</dbReference>
<evidence type="ECO:0000256" key="5">
    <source>
        <dbReference type="ARBA" id="ARBA00022840"/>
    </source>
</evidence>
<dbReference type="Gene3D" id="3.40.50.300">
    <property type="entry name" value="P-loop containing nucleotide triphosphate hydrolases"/>
    <property type="match status" value="1"/>
</dbReference>
<reference evidence="9 10" key="1">
    <citation type="submission" date="2020-07" db="EMBL/GenBank/DDBJ databases">
        <title>Characterization and genome sequencing of isolate MD1, a novel member within the family Lachnospiraceae.</title>
        <authorList>
            <person name="Rettenmaier R."/>
            <person name="Di Bello L."/>
            <person name="Zinser C."/>
            <person name="Scheitz K."/>
            <person name="Liebl W."/>
            <person name="Zverlov V."/>
        </authorList>
    </citation>
    <scope>NUCLEOTIDE SEQUENCE [LARGE SCALE GENOMIC DNA]</scope>
    <source>
        <strain evidence="9 10">MD1</strain>
    </source>
</reference>
<evidence type="ECO:0000256" key="7">
    <source>
        <dbReference type="ARBA" id="ARBA00023136"/>
    </source>
</evidence>
<keyword evidence="3" id="KW-1003">Cell membrane</keyword>
<evidence type="ECO:0000256" key="2">
    <source>
        <dbReference type="ARBA" id="ARBA00022448"/>
    </source>
</evidence>
<accession>A0A839K3F2</accession>
<dbReference type="InterPro" id="IPR003439">
    <property type="entry name" value="ABC_transporter-like_ATP-bd"/>
</dbReference>
<dbReference type="GO" id="GO:0005886">
    <property type="term" value="C:plasma membrane"/>
    <property type="evidence" value="ECO:0007669"/>
    <property type="project" value="UniProtKB-SubCell"/>
</dbReference>
<dbReference type="EMBL" id="JACEGA010000001">
    <property type="protein sequence ID" value="MBB2184435.1"/>
    <property type="molecule type" value="Genomic_DNA"/>
</dbReference>
<keyword evidence="5 9" id="KW-0067">ATP-binding</keyword>
<dbReference type="PANTHER" id="PTHR42711">
    <property type="entry name" value="ABC TRANSPORTER ATP-BINDING PROTEIN"/>
    <property type="match status" value="1"/>
</dbReference>
<dbReference type="Proteomes" id="UP000574276">
    <property type="component" value="Unassembled WGS sequence"/>
</dbReference>
<name>A0A839K3F2_9FIRM</name>
<keyword evidence="7" id="KW-0472">Membrane</keyword>
<keyword evidence="2" id="KW-0813">Transport</keyword>
<dbReference type="SMART" id="SM00382">
    <property type="entry name" value="AAA"/>
    <property type="match status" value="1"/>
</dbReference>
<organism evidence="9 10">
    <name type="scientific">Variimorphobacter saccharofermentans</name>
    <dbReference type="NCBI Taxonomy" id="2755051"/>
    <lineage>
        <taxon>Bacteria</taxon>
        <taxon>Bacillati</taxon>
        <taxon>Bacillota</taxon>
        <taxon>Clostridia</taxon>
        <taxon>Lachnospirales</taxon>
        <taxon>Lachnospiraceae</taxon>
        <taxon>Variimorphobacter</taxon>
    </lineage>
</organism>
<dbReference type="InterPro" id="IPR050763">
    <property type="entry name" value="ABC_transporter_ATP-binding"/>
</dbReference>
<evidence type="ECO:0000256" key="4">
    <source>
        <dbReference type="ARBA" id="ARBA00022741"/>
    </source>
</evidence>
<protein>
    <submittedName>
        <fullName evidence="9">ABC transporter ATP-binding protein</fullName>
    </submittedName>
</protein>
<evidence type="ECO:0000313" key="10">
    <source>
        <dbReference type="Proteomes" id="UP000574276"/>
    </source>
</evidence>
<dbReference type="GO" id="GO:0005524">
    <property type="term" value="F:ATP binding"/>
    <property type="evidence" value="ECO:0007669"/>
    <property type="project" value="UniProtKB-KW"/>
</dbReference>
<comment type="caution">
    <text evidence="9">The sequence shown here is derived from an EMBL/GenBank/DDBJ whole genome shotgun (WGS) entry which is preliminary data.</text>
</comment>
<evidence type="ECO:0000259" key="8">
    <source>
        <dbReference type="PROSITE" id="PS50893"/>
    </source>
</evidence>
<feature type="domain" description="ABC transporter" evidence="8">
    <location>
        <begin position="5"/>
        <end position="231"/>
    </location>
</feature>
<keyword evidence="10" id="KW-1185">Reference proteome</keyword>
<keyword evidence="6" id="KW-1278">Translocase</keyword>
<dbReference type="FunFam" id="3.40.50.300:FF:000589">
    <property type="entry name" value="ABC transporter, ATP-binding subunit"/>
    <property type="match status" value="1"/>
</dbReference>
<proteinExistence type="predicted"/>
<dbReference type="PROSITE" id="PS50893">
    <property type="entry name" value="ABC_TRANSPORTER_2"/>
    <property type="match status" value="1"/>
</dbReference>
<dbReference type="GO" id="GO:0016887">
    <property type="term" value="F:ATP hydrolysis activity"/>
    <property type="evidence" value="ECO:0007669"/>
    <property type="project" value="InterPro"/>
</dbReference>
<comment type="subcellular location">
    <subcellularLocation>
        <location evidence="1">Cell membrane</location>
    </subcellularLocation>
</comment>
<evidence type="ECO:0000256" key="3">
    <source>
        <dbReference type="ARBA" id="ARBA00022475"/>
    </source>
</evidence>
<sequence>MEAIITLNNIEKSFGEKQVLKKLNLSVSKGEIFGLLGPSGAGKTTIIKILTGQIKPTSGEATILGTNTRYINDKVYAKIGMVLDNSGLYSRLSCYDNLLMFSSIYGIDKKKIKEVLKKVELSEAIRKPVSKLSKGMVQRLVLARAIMHKPELLFLDEPTSGIDPATCLKIHQLLLELKESGTTIFLTTHNMEEASKLCDHIALLNEGEVVEYGEPDALCRKYNEDKKITILLKNGQLVTLQNGAASSKQIYEYFASEEVESIHSSEPNLETVFIALTGKELS</sequence>
<dbReference type="AlphaFoldDB" id="A0A839K3F2"/>
<gene>
    <name evidence="9" type="ORF">H0486_16260</name>
</gene>
<dbReference type="SUPFAM" id="SSF52540">
    <property type="entry name" value="P-loop containing nucleoside triphosphate hydrolases"/>
    <property type="match status" value="1"/>
</dbReference>